<proteinExistence type="predicted"/>
<dbReference type="Pfam" id="PF15394">
    <property type="entry name" value="DUF4616"/>
    <property type="match status" value="1"/>
</dbReference>
<dbReference type="AlphaFoldDB" id="A0A3N0YWP4"/>
<dbReference type="PANTHER" id="PTHR14375">
    <property type="entry name" value="SIMILAR TO RIKEN CDNA 4931414P19"/>
    <property type="match status" value="1"/>
</dbReference>
<evidence type="ECO:0000313" key="2">
    <source>
        <dbReference type="Proteomes" id="UP000281406"/>
    </source>
</evidence>
<dbReference type="Proteomes" id="UP000281406">
    <property type="component" value="Unassembled WGS sequence"/>
</dbReference>
<dbReference type="OrthoDB" id="5989533at2759"/>
<organism evidence="1 2">
    <name type="scientific">Anabarilius grahami</name>
    <name type="common">Kanglang fish</name>
    <name type="synonym">Barilius grahami</name>
    <dbReference type="NCBI Taxonomy" id="495550"/>
    <lineage>
        <taxon>Eukaryota</taxon>
        <taxon>Metazoa</taxon>
        <taxon>Chordata</taxon>
        <taxon>Craniata</taxon>
        <taxon>Vertebrata</taxon>
        <taxon>Euteleostomi</taxon>
        <taxon>Actinopterygii</taxon>
        <taxon>Neopterygii</taxon>
        <taxon>Teleostei</taxon>
        <taxon>Ostariophysi</taxon>
        <taxon>Cypriniformes</taxon>
        <taxon>Xenocyprididae</taxon>
        <taxon>Xenocypridinae</taxon>
        <taxon>Xenocypridinae incertae sedis</taxon>
        <taxon>Anabarilius</taxon>
    </lineage>
</organism>
<sequence length="277" mass="31356">MGMTTHTAVLARRAYKQTCFYSCTQTFSSISCVFAALLFRDLPWLDGVSPSTPLHGRDQPLSASPQTGEKKLLNAISGLSRQLTQFAADVIEQFTLVWKILTLRREDGCTILKLRKQYAVFTTRRQIVGATNRSKAACKTYYETVRRSFRYKHPDLASQAEAVKHSARSRARRKRLLEARQSVLAEDEVGLWKCATIDLMSDEEDGIVGGVSGWIVRPPSFHSQELTELCATLQSRLEAIPKYRATHHRHQQNGLNSDRMPLVTYSSEAENRDFMVL</sequence>
<dbReference type="EMBL" id="RJVU01021699">
    <property type="protein sequence ID" value="ROL50208.1"/>
    <property type="molecule type" value="Genomic_DNA"/>
</dbReference>
<accession>A0A3N0YWP4</accession>
<gene>
    <name evidence="1" type="ORF">DPX16_22310</name>
</gene>
<dbReference type="PANTHER" id="PTHR14375:SF2">
    <property type="entry name" value="SIMILAR TO RIKEN CDNA 4931414P19"/>
    <property type="match status" value="1"/>
</dbReference>
<protein>
    <submittedName>
        <fullName evidence="1">Uncharacterized protein</fullName>
    </submittedName>
</protein>
<comment type="caution">
    <text evidence="1">The sequence shown here is derived from an EMBL/GenBank/DDBJ whole genome shotgun (WGS) entry which is preliminary data.</text>
</comment>
<name>A0A3N0YWP4_ANAGA</name>
<dbReference type="InterPro" id="IPR028101">
    <property type="entry name" value="DUF4616"/>
</dbReference>
<evidence type="ECO:0000313" key="1">
    <source>
        <dbReference type="EMBL" id="ROL50208.1"/>
    </source>
</evidence>
<reference evidence="1 2" key="1">
    <citation type="submission" date="2018-10" db="EMBL/GenBank/DDBJ databases">
        <title>Genome assembly for a Yunnan-Guizhou Plateau 3E fish, Anabarilius grahami (Regan), and its evolutionary and genetic applications.</title>
        <authorList>
            <person name="Jiang W."/>
        </authorList>
    </citation>
    <scope>NUCLEOTIDE SEQUENCE [LARGE SCALE GENOMIC DNA]</scope>
    <source>
        <strain evidence="1">AG-KIZ</strain>
        <tissue evidence="1">Muscle</tissue>
    </source>
</reference>
<keyword evidence="2" id="KW-1185">Reference proteome</keyword>